<gene>
    <name evidence="2" type="ordered locus">Smon_0909</name>
</gene>
<evidence type="ECO:0000313" key="3">
    <source>
        <dbReference type="Proteomes" id="UP000002072"/>
    </source>
</evidence>
<dbReference type="AlphaFoldDB" id="D1AYJ9"/>
<dbReference type="Pfam" id="PF12844">
    <property type="entry name" value="HTH_19"/>
    <property type="match status" value="1"/>
</dbReference>
<name>D1AYJ9_STRM9</name>
<dbReference type="PROSITE" id="PS50943">
    <property type="entry name" value="HTH_CROC1"/>
    <property type="match status" value="1"/>
</dbReference>
<feature type="domain" description="HTH cro/C1-type" evidence="1">
    <location>
        <begin position="5"/>
        <end position="59"/>
    </location>
</feature>
<protein>
    <submittedName>
        <fullName evidence="2">Transcriptional regulator, XRE family</fullName>
    </submittedName>
</protein>
<evidence type="ECO:0000313" key="2">
    <source>
        <dbReference type="EMBL" id="ACZ01375.1"/>
    </source>
</evidence>
<proteinExistence type="predicted"/>
<dbReference type="eggNOG" id="COG1396">
    <property type="taxonomic scope" value="Bacteria"/>
</dbReference>
<dbReference type="RefSeq" id="WP_012858924.1">
    <property type="nucleotide sequence ID" value="NC_013515.1"/>
</dbReference>
<dbReference type="CDD" id="cd00093">
    <property type="entry name" value="HTH_XRE"/>
    <property type="match status" value="1"/>
</dbReference>
<keyword evidence="3" id="KW-1185">Reference proteome</keyword>
<accession>D1AYJ9</accession>
<dbReference type="Gene3D" id="1.10.260.40">
    <property type="entry name" value="lambda repressor-like DNA-binding domains"/>
    <property type="match status" value="1"/>
</dbReference>
<dbReference type="SUPFAM" id="SSF47413">
    <property type="entry name" value="lambda repressor-like DNA-binding domains"/>
    <property type="match status" value="1"/>
</dbReference>
<dbReference type="HOGENOM" id="CLU_066192_5_1_0"/>
<dbReference type="InterPro" id="IPR001387">
    <property type="entry name" value="Cro/C1-type_HTH"/>
</dbReference>
<dbReference type="KEGG" id="smf:Smon_0909"/>
<reference evidence="2 3" key="1">
    <citation type="journal article" date="2009" name="Stand. Genomic Sci.">
        <title>Complete genome sequence of Streptobacillus moniliformis type strain (9901T).</title>
        <authorList>
            <person name="Nolan M."/>
            <person name="Gronow S."/>
            <person name="Lapidus A."/>
            <person name="Ivanova N."/>
            <person name="Copeland A."/>
            <person name="Lucas S."/>
            <person name="Del Rio T.G."/>
            <person name="Chen F."/>
            <person name="Tice H."/>
            <person name="Pitluck S."/>
            <person name="Cheng J.F."/>
            <person name="Sims D."/>
            <person name="Meincke L."/>
            <person name="Bruce D."/>
            <person name="Goodwin L."/>
            <person name="Brettin T."/>
            <person name="Han C."/>
            <person name="Detter J.C."/>
            <person name="Ovchinikova G."/>
            <person name="Pati A."/>
            <person name="Mavromatis K."/>
            <person name="Mikhailova N."/>
            <person name="Chen A."/>
            <person name="Palaniappan K."/>
            <person name="Land M."/>
            <person name="Hauser L."/>
            <person name="Chang Y.J."/>
            <person name="Jeffries C.D."/>
            <person name="Rohde M."/>
            <person name="Sproer C."/>
            <person name="Goker M."/>
            <person name="Bristow J."/>
            <person name="Eisen J.A."/>
            <person name="Markowitz V."/>
            <person name="Hugenholtz P."/>
            <person name="Kyrpides N.C."/>
            <person name="Klenk H.P."/>
            <person name="Chain P."/>
        </authorList>
    </citation>
    <scope>NUCLEOTIDE SEQUENCE [LARGE SCALE GENOMIC DNA]</scope>
    <source>
        <strain evidence="3">ATCC 14647 / DSM 12112 / NCTC 10651 / 9901</strain>
    </source>
</reference>
<dbReference type="STRING" id="519441.Smon_0909"/>
<dbReference type="InterPro" id="IPR010982">
    <property type="entry name" value="Lambda_DNA-bd_dom_sf"/>
</dbReference>
<dbReference type="GeneID" id="29673414"/>
<dbReference type="Proteomes" id="UP000002072">
    <property type="component" value="Chromosome"/>
</dbReference>
<organism evidence="2 3">
    <name type="scientific">Streptobacillus moniliformis (strain ATCC 14647 / DSM 12112 / NCTC 10651 / 9901)</name>
    <dbReference type="NCBI Taxonomy" id="519441"/>
    <lineage>
        <taxon>Bacteria</taxon>
        <taxon>Fusobacteriati</taxon>
        <taxon>Fusobacteriota</taxon>
        <taxon>Fusobacteriia</taxon>
        <taxon>Fusobacteriales</taxon>
        <taxon>Leptotrichiaceae</taxon>
        <taxon>Streptobacillus</taxon>
    </lineage>
</organism>
<evidence type="ECO:0000259" key="1">
    <source>
        <dbReference type="PROSITE" id="PS50943"/>
    </source>
</evidence>
<dbReference type="OrthoDB" id="345807at2"/>
<dbReference type="EMBL" id="CP001779">
    <property type="protein sequence ID" value="ACZ01375.1"/>
    <property type="molecule type" value="Genomic_DNA"/>
</dbReference>
<dbReference type="SMART" id="SM00530">
    <property type="entry name" value="HTH_XRE"/>
    <property type="match status" value="1"/>
</dbReference>
<sequence length="115" mass="13347">MNNRVKELRKKLKLSGDKFGSKLGVKRSTISNLENQTRNLTEQMIKSICREFNVNEEWLRYGNGPMFNSLKEISLDELALDLTPLELNIIKAYFSLDKEIRQKAIAHFLDCLNKS</sequence>
<dbReference type="GO" id="GO:0003677">
    <property type="term" value="F:DNA binding"/>
    <property type="evidence" value="ECO:0007669"/>
    <property type="project" value="InterPro"/>
</dbReference>